<dbReference type="AlphaFoldDB" id="C9LIT2"/>
<organism evidence="2 3">
    <name type="scientific">Alloprevotella tannerae ATCC 51259</name>
    <dbReference type="NCBI Taxonomy" id="626522"/>
    <lineage>
        <taxon>Bacteria</taxon>
        <taxon>Pseudomonadati</taxon>
        <taxon>Bacteroidota</taxon>
        <taxon>Bacteroidia</taxon>
        <taxon>Bacteroidales</taxon>
        <taxon>Prevotellaceae</taxon>
        <taxon>Alloprevotella</taxon>
    </lineage>
</organism>
<protein>
    <submittedName>
        <fullName evidence="2">Uncharacterized protein</fullName>
    </submittedName>
</protein>
<feature type="compositionally biased region" description="Polar residues" evidence="1">
    <location>
        <begin position="1"/>
        <end position="20"/>
    </location>
</feature>
<name>C9LIT2_9BACT</name>
<keyword evidence="3" id="KW-1185">Reference proteome</keyword>
<gene>
    <name evidence="2" type="ORF">GCWU000325_02140</name>
</gene>
<dbReference type="STRING" id="626522.GCWU000325_02140"/>
<evidence type="ECO:0000313" key="3">
    <source>
        <dbReference type="Proteomes" id="UP000003460"/>
    </source>
</evidence>
<dbReference type="Proteomes" id="UP000003460">
    <property type="component" value="Unassembled WGS sequence"/>
</dbReference>
<comment type="caution">
    <text evidence="2">The sequence shown here is derived from an EMBL/GenBank/DDBJ whole genome shotgun (WGS) entry which is preliminary data.</text>
</comment>
<sequence>MKRCTSTADDLDFSAQNGESSDAKRRQRYLFRSFVDLSISVATTKTARTLTANNTTRAMR</sequence>
<dbReference type="HOGENOM" id="CLU_2937908_0_0_10"/>
<feature type="region of interest" description="Disordered" evidence="1">
    <location>
        <begin position="1"/>
        <end position="23"/>
    </location>
</feature>
<proteinExistence type="predicted"/>
<dbReference type="EMBL" id="ACIJ02000023">
    <property type="protein sequence ID" value="EEX70898.1"/>
    <property type="molecule type" value="Genomic_DNA"/>
</dbReference>
<accession>C9LIT2</accession>
<reference evidence="2" key="1">
    <citation type="submission" date="2009-09" db="EMBL/GenBank/DDBJ databases">
        <authorList>
            <person name="Weinstock G."/>
            <person name="Sodergren E."/>
            <person name="Clifton S."/>
            <person name="Fulton L."/>
            <person name="Fulton B."/>
            <person name="Courtney L."/>
            <person name="Fronick C."/>
            <person name="Harrison M."/>
            <person name="Strong C."/>
            <person name="Farmer C."/>
            <person name="Delahaunty K."/>
            <person name="Markovic C."/>
            <person name="Hall O."/>
            <person name="Minx P."/>
            <person name="Tomlinson C."/>
            <person name="Mitreva M."/>
            <person name="Nelson J."/>
            <person name="Hou S."/>
            <person name="Wollam A."/>
            <person name="Pepin K.H."/>
            <person name="Johnson M."/>
            <person name="Bhonagiri V."/>
            <person name="Nash W.E."/>
            <person name="Warren W."/>
            <person name="Chinwalla A."/>
            <person name="Mardis E.R."/>
            <person name="Wilson R.K."/>
        </authorList>
    </citation>
    <scope>NUCLEOTIDE SEQUENCE [LARGE SCALE GENOMIC DNA]</scope>
    <source>
        <strain evidence="2">ATCC 51259</strain>
    </source>
</reference>
<evidence type="ECO:0000313" key="2">
    <source>
        <dbReference type="EMBL" id="EEX70898.1"/>
    </source>
</evidence>
<evidence type="ECO:0000256" key="1">
    <source>
        <dbReference type="SAM" id="MobiDB-lite"/>
    </source>
</evidence>